<dbReference type="AlphaFoldDB" id="B1MKS8"/>
<name>B1MKS8_MYCA9</name>
<proteinExistence type="predicted"/>
<sequence length="68" mass="6977">MHASNVVPATGSRSVLLVEGDALADDEDEVNKVEAEPVGGVPWIPSCVHPATSAVDVATTAIHLIFIG</sequence>
<gene>
    <name evidence="1" type="ordered locus">MAB_1282</name>
</gene>
<evidence type="ECO:0000313" key="1">
    <source>
        <dbReference type="EMBL" id="CAM61370.1"/>
    </source>
</evidence>
<dbReference type="EMBL" id="CU458896">
    <property type="protein sequence ID" value="CAM61370.1"/>
    <property type="molecule type" value="Genomic_DNA"/>
</dbReference>
<dbReference type="Proteomes" id="UP000007137">
    <property type="component" value="Chromosome"/>
</dbReference>
<protein>
    <submittedName>
        <fullName evidence="1">Uncharacterized protein</fullName>
    </submittedName>
</protein>
<keyword evidence="2" id="KW-1185">Reference proteome</keyword>
<accession>B1MKS8</accession>
<reference evidence="1 2" key="1">
    <citation type="journal article" date="2009" name="PLoS ONE">
        <title>Non mycobacterial virulence genes in the genome of the emerging pathogen Mycobacterium abscessus.</title>
        <authorList>
            <person name="Ripoll F."/>
            <person name="Pasek S."/>
            <person name="Schenowitz C."/>
            <person name="Dossat C."/>
            <person name="Barbe V."/>
            <person name="Rottman M."/>
            <person name="Macheras E."/>
            <person name="Heym B."/>
            <person name="Herrmann J.L."/>
            <person name="Daffe M."/>
            <person name="Brosch R."/>
            <person name="Risler J.L."/>
            <person name="Gaillard J.L."/>
        </authorList>
    </citation>
    <scope>NUCLEOTIDE SEQUENCE [LARGE SCALE GENOMIC DNA]</scope>
    <source>
        <strain evidence="2">ATCC 19977 / DSM 44196 / CCUG 20993 / CIP 104536 / JCM 13569 / NCTC 13031 / TMC 1543 / L948</strain>
    </source>
</reference>
<dbReference type="KEGG" id="mab:MAB_1282"/>
<evidence type="ECO:0000313" key="2">
    <source>
        <dbReference type="Proteomes" id="UP000007137"/>
    </source>
</evidence>
<organism evidence="1 2">
    <name type="scientific">Mycobacteroides abscessus (strain ATCC 19977 / DSM 44196 / CCUG 20993 / CIP 104536 / JCM 13569 / NCTC 13031 / TMC 1543 / L948)</name>
    <name type="common">Mycobacterium abscessus</name>
    <dbReference type="NCBI Taxonomy" id="561007"/>
    <lineage>
        <taxon>Bacteria</taxon>
        <taxon>Bacillati</taxon>
        <taxon>Actinomycetota</taxon>
        <taxon>Actinomycetes</taxon>
        <taxon>Mycobacteriales</taxon>
        <taxon>Mycobacteriaceae</taxon>
        <taxon>Mycobacteroides</taxon>
        <taxon>Mycobacteroides abscessus</taxon>
    </lineage>
</organism>